<dbReference type="FunCoup" id="A0A2G5D6P4">
    <property type="interactions" value="63"/>
</dbReference>
<protein>
    <submittedName>
        <fullName evidence="2">Uncharacterized protein</fullName>
    </submittedName>
</protein>
<dbReference type="EMBL" id="KZ305044">
    <property type="protein sequence ID" value="PIA39183.1"/>
    <property type="molecule type" value="Genomic_DNA"/>
</dbReference>
<name>A0A2G5D6P4_AQUCA</name>
<gene>
    <name evidence="2" type="ORF">AQUCO_02700396v1</name>
</gene>
<sequence length="396" mass="45600">MPSLLHKSAGCDSCCIFRVPQSLVEINRKAYEPHIVSIGPYHHGKDHLKMIEEHKWRFLGSLLSRTQSNGQRLALEDYYEEIASVEDRVRQSYSGDIEFSSDKFIEMMVFDGCFIIEIFRIVGGLVFVDQNDPIFTMQWIFSSLMRDLIKLENQIPFFVLQRLFNLSKQHGEPSLSTFAFKFFNNALQRPEEVLERYSNLDALHLLGLLRLSLIPINNEPKKTNSSPKIIPCATKLSQTGFKFKARKSDTLLDISFRNGVIEIPTVAIDDFTTSNMHINTYAAFLGCLIKTPKDIELLQDTDIIENYFGTNEEVARFFNDLGKDVALDIEMCYLSKLFEDTNEYYRNTWHVQWASFKHTYFDTPWSFLSALAAVILLLLTLAQTVFSVFGYIHPSS</sequence>
<feature type="transmembrane region" description="Helical" evidence="1">
    <location>
        <begin position="365"/>
        <end position="392"/>
    </location>
</feature>
<keyword evidence="3" id="KW-1185">Reference proteome</keyword>
<proteinExistence type="predicted"/>
<dbReference type="Proteomes" id="UP000230069">
    <property type="component" value="Unassembled WGS sequence"/>
</dbReference>
<reference evidence="2 3" key="1">
    <citation type="submission" date="2017-09" db="EMBL/GenBank/DDBJ databases">
        <title>WGS assembly of Aquilegia coerulea Goldsmith.</title>
        <authorList>
            <person name="Hodges S."/>
            <person name="Kramer E."/>
            <person name="Nordborg M."/>
            <person name="Tomkins J."/>
            <person name="Borevitz J."/>
            <person name="Derieg N."/>
            <person name="Yan J."/>
            <person name="Mihaltcheva S."/>
            <person name="Hayes R.D."/>
            <person name="Rokhsar D."/>
        </authorList>
    </citation>
    <scope>NUCLEOTIDE SEQUENCE [LARGE SCALE GENOMIC DNA]</scope>
    <source>
        <strain evidence="3">cv. Goldsmith</strain>
    </source>
</reference>
<keyword evidence="1" id="KW-0472">Membrane</keyword>
<evidence type="ECO:0000313" key="3">
    <source>
        <dbReference type="Proteomes" id="UP000230069"/>
    </source>
</evidence>
<dbReference type="InParanoid" id="A0A2G5D6P4"/>
<dbReference type="AlphaFoldDB" id="A0A2G5D6P4"/>
<evidence type="ECO:0000313" key="2">
    <source>
        <dbReference type="EMBL" id="PIA39183.1"/>
    </source>
</evidence>
<dbReference type="PANTHER" id="PTHR31170">
    <property type="entry name" value="BNAC04G53230D PROTEIN"/>
    <property type="match status" value="1"/>
</dbReference>
<evidence type="ECO:0000256" key="1">
    <source>
        <dbReference type="SAM" id="Phobius"/>
    </source>
</evidence>
<accession>A0A2G5D6P4</accession>
<dbReference type="Pfam" id="PF03140">
    <property type="entry name" value="DUF247"/>
    <property type="match status" value="1"/>
</dbReference>
<keyword evidence="1" id="KW-1133">Transmembrane helix</keyword>
<dbReference type="PANTHER" id="PTHR31170:SF21">
    <property type="match status" value="1"/>
</dbReference>
<dbReference type="InterPro" id="IPR004158">
    <property type="entry name" value="DUF247_pln"/>
</dbReference>
<dbReference type="STRING" id="218851.A0A2G5D6P4"/>
<keyword evidence="1" id="KW-0812">Transmembrane</keyword>
<organism evidence="2 3">
    <name type="scientific">Aquilegia coerulea</name>
    <name type="common">Rocky mountain columbine</name>
    <dbReference type="NCBI Taxonomy" id="218851"/>
    <lineage>
        <taxon>Eukaryota</taxon>
        <taxon>Viridiplantae</taxon>
        <taxon>Streptophyta</taxon>
        <taxon>Embryophyta</taxon>
        <taxon>Tracheophyta</taxon>
        <taxon>Spermatophyta</taxon>
        <taxon>Magnoliopsida</taxon>
        <taxon>Ranunculales</taxon>
        <taxon>Ranunculaceae</taxon>
        <taxon>Thalictroideae</taxon>
        <taxon>Aquilegia</taxon>
    </lineage>
</organism>
<dbReference type="OrthoDB" id="1589813at2759"/>